<keyword evidence="2" id="KW-0274">FAD</keyword>
<sequence length="138" mass="16207">MHHVSSESIAFPHRKGNLFTIQYLVEWKEEDNYKKDDYIDWIRRLYNSMTQFVSWDPRAAYINYVDLDLGTMRFVDPSVTTKDAVEIARDWGEKYFLNNYNRLVKAKTLIDPSNVFRNQQGIPPMSLASLSSVLHAEI</sequence>
<dbReference type="Pfam" id="PF08031">
    <property type="entry name" value="BBE"/>
    <property type="match status" value="1"/>
</dbReference>
<dbReference type="Proteomes" id="UP000250321">
    <property type="component" value="Unassembled WGS sequence"/>
</dbReference>
<comment type="caution">
    <text evidence="4">The sequence shown here is derived from an EMBL/GenBank/DDBJ whole genome shotgun (WGS) entry which is preliminary data.</text>
</comment>
<dbReference type="GO" id="GO:0050660">
    <property type="term" value="F:flavin adenine dinucleotide binding"/>
    <property type="evidence" value="ECO:0007669"/>
    <property type="project" value="InterPro"/>
</dbReference>
<accession>A0A314ZE39</accession>
<keyword evidence="5" id="KW-1185">Reference proteome</keyword>
<dbReference type="Gene3D" id="3.40.462.20">
    <property type="match status" value="1"/>
</dbReference>
<dbReference type="STRING" id="2094558.A0A314ZE39"/>
<evidence type="ECO:0000256" key="2">
    <source>
        <dbReference type="ARBA" id="ARBA00022827"/>
    </source>
</evidence>
<evidence type="ECO:0000256" key="1">
    <source>
        <dbReference type="ARBA" id="ARBA00022630"/>
    </source>
</evidence>
<dbReference type="GO" id="GO:0016491">
    <property type="term" value="F:oxidoreductase activity"/>
    <property type="evidence" value="ECO:0007669"/>
    <property type="project" value="InterPro"/>
</dbReference>
<feature type="domain" description="Berberine/berberine-like" evidence="3">
    <location>
        <begin position="60"/>
        <end position="123"/>
    </location>
</feature>
<gene>
    <name evidence="4" type="ORF">Pyn_29409</name>
</gene>
<dbReference type="AlphaFoldDB" id="A0A314ZE39"/>
<keyword evidence="1" id="KW-0285">Flavoprotein</keyword>
<dbReference type="OrthoDB" id="407275at2759"/>
<protein>
    <submittedName>
        <fullName evidence="4">Reticuline oxidase</fullName>
    </submittedName>
</protein>
<dbReference type="InterPro" id="IPR012951">
    <property type="entry name" value="BBE"/>
</dbReference>
<evidence type="ECO:0000313" key="5">
    <source>
        <dbReference type="Proteomes" id="UP000250321"/>
    </source>
</evidence>
<proteinExistence type="predicted"/>
<reference evidence="4 5" key="1">
    <citation type="submission" date="2018-02" db="EMBL/GenBank/DDBJ databases">
        <title>Draft genome of wild Prunus yedoensis var. nudiflora.</title>
        <authorList>
            <person name="Baek S."/>
            <person name="Kim J.-H."/>
            <person name="Choi K."/>
            <person name="Kim G.-B."/>
            <person name="Cho A."/>
            <person name="Jang H."/>
            <person name="Shin C.-H."/>
            <person name="Yu H.-J."/>
            <person name="Mun J.-H."/>
        </authorList>
    </citation>
    <scope>NUCLEOTIDE SEQUENCE [LARGE SCALE GENOMIC DNA]</scope>
    <source>
        <strain evidence="5">cv. Jeju island</strain>
        <tissue evidence="4">Leaf</tissue>
    </source>
</reference>
<dbReference type="Gene3D" id="3.30.465.10">
    <property type="match status" value="1"/>
</dbReference>
<dbReference type="PANTHER" id="PTHR32448">
    <property type="entry name" value="OS08G0158400 PROTEIN"/>
    <property type="match status" value="1"/>
</dbReference>
<dbReference type="InterPro" id="IPR016169">
    <property type="entry name" value="FAD-bd_PCMH_sub2"/>
</dbReference>
<dbReference type="EMBL" id="PJQY01000195">
    <property type="protein sequence ID" value="PQQ16387.1"/>
    <property type="molecule type" value="Genomic_DNA"/>
</dbReference>
<evidence type="ECO:0000259" key="3">
    <source>
        <dbReference type="Pfam" id="PF08031"/>
    </source>
</evidence>
<organism evidence="4 5">
    <name type="scientific">Prunus yedoensis var. nudiflora</name>
    <dbReference type="NCBI Taxonomy" id="2094558"/>
    <lineage>
        <taxon>Eukaryota</taxon>
        <taxon>Viridiplantae</taxon>
        <taxon>Streptophyta</taxon>
        <taxon>Embryophyta</taxon>
        <taxon>Tracheophyta</taxon>
        <taxon>Spermatophyta</taxon>
        <taxon>Magnoliopsida</taxon>
        <taxon>eudicotyledons</taxon>
        <taxon>Gunneridae</taxon>
        <taxon>Pentapetalae</taxon>
        <taxon>rosids</taxon>
        <taxon>fabids</taxon>
        <taxon>Rosales</taxon>
        <taxon>Rosaceae</taxon>
        <taxon>Amygdaloideae</taxon>
        <taxon>Amygdaleae</taxon>
        <taxon>Prunus</taxon>
    </lineage>
</organism>
<name>A0A314ZE39_PRUYE</name>
<evidence type="ECO:0000313" key="4">
    <source>
        <dbReference type="EMBL" id="PQQ16387.1"/>
    </source>
</evidence>